<dbReference type="PIRSF" id="PIRSF000709">
    <property type="entry name" value="6PFK_2-Ptase"/>
    <property type="match status" value="1"/>
</dbReference>
<dbReference type="OrthoDB" id="9781415at2"/>
<dbReference type="eggNOG" id="COG0406">
    <property type="taxonomic scope" value="Bacteria"/>
</dbReference>
<dbReference type="GO" id="GO:0005829">
    <property type="term" value="C:cytosol"/>
    <property type="evidence" value="ECO:0007669"/>
    <property type="project" value="TreeGrafter"/>
</dbReference>
<evidence type="ECO:0000313" key="5">
    <source>
        <dbReference type="Proteomes" id="UP000002015"/>
    </source>
</evidence>
<sequence>MKILFCRHGETQWNKQGKLQGHLDSHLTLEGQCQARRLGIQLASHNPDLIFTSDLGRAMATATLANHNLNLPIESSPLLRERCFGELQGLHNSESQDLWGAYERRFIDNEMDIEGAESATDVLSRVQHFLKGLSYINVETLVVIGHGEWLRVIQNFFAGEQAWSNRQLLPGNCEIIEFNLQNFRLDALT</sequence>
<evidence type="ECO:0000256" key="3">
    <source>
        <dbReference type="PIRSR" id="PIRSR613078-2"/>
    </source>
</evidence>
<feature type="active site" description="Tele-phosphohistidine intermediate" evidence="2">
    <location>
        <position position="8"/>
    </location>
</feature>
<dbReference type="AlphaFoldDB" id="A8FV44"/>
<feature type="active site" description="Proton donor/acceptor" evidence="2">
    <location>
        <position position="81"/>
    </location>
</feature>
<dbReference type="HOGENOM" id="CLU_033323_8_4_6"/>
<name>A8FV44_SHESH</name>
<dbReference type="InterPro" id="IPR029033">
    <property type="entry name" value="His_PPase_superfam"/>
</dbReference>
<dbReference type="EMBL" id="CP000821">
    <property type="protein sequence ID" value="ABV36717.1"/>
    <property type="molecule type" value="Genomic_DNA"/>
</dbReference>
<dbReference type="InterPro" id="IPR013078">
    <property type="entry name" value="His_Pase_superF_clade-1"/>
</dbReference>
<gene>
    <name evidence="4" type="ordered locus">Ssed_2108</name>
</gene>
<dbReference type="CDD" id="cd07067">
    <property type="entry name" value="HP_PGM_like"/>
    <property type="match status" value="1"/>
</dbReference>
<evidence type="ECO:0000256" key="1">
    <source>
        <dbReference type="ARBA" id="ARBA00022801"/>
    </source>
</evidence>
<keyword evidence="1" id="KW-0378">Hydrolase</keyword>
<dbReference type="GO" id="GO:0004331">
    <property type="term" value="F:fructose-2,6-bisphosphate 2-phosphatase activity"/>
    <property type="evidence" value="ECO:0007669"/>
    <property type="project" value="TreeGrafter"/>
</dbReference>
<dbReference type="RefSeq" id="WP_012142452.1">
    <property type="nucleotide sequence ID" value="NC_009831.1"/>
</dbReference>
<protein>
    <submittedName>
        <fullName evidence="4">Fructose-2 6-bisphosphatase-like protein</fullName>
    </submittedName>
</protein>
<dbReference type="SUPFAM" id="SSF53254">
    <property type="entry name" value="Phosphoglycerate mutase-like"/>
    <property type="match status" value="1"/>
</dbReference>
<dbReference type="SMART" id="SM00855">
    <property type="entry name" value="PGAM"/>
    <property type="match status" value="1"/>
</dbReference>
<dbReference type="Proteomes" id="UP000002015">
    <property type="component" value="Chromosome"/>
</dbReference>
<dbReference type="KEGG" id="sse:Ssed_2108"/>
<organism evidence="4 5">
    <name type="scientific">Shewanella sediminis (strain HAW-EB3)</name>
    <dbReference type="NCBI Taxonomy" id="425104"/>
    <lineage>
        <taxon>Bacteria</taxon>
        <taxon>Pseudomonadati</taxon>
        <taxon>Pseudomonadota</taxon>
        <taxon>Gammaproteobacteria</taxon>
        <taxon>Alteromonadales</taxon>
        <taxon>Shewanellaceae</taxon>
        <taxon>Shewanella</taxon>
    </lineage>
</organism>
<keyword evidence="5" id="KW-1185">Reference proteome</keyword>
<dbReference type="GO" id="GO:0045820">
    <property type="term" value="P:negative regulation of glycolytic process"/>
    <property type="evidence" value="ECO:0007669"/>
    <property type="project" value="TreeGrafter"/>
</dbReference>
<dbReference type="STRING" id="425104.Ssed_2108"/>
<dbReference type="PANTHER" id="PTHR46517">
    <property type="entry name" value="FRUCTOSE-2,6-BISPHOSPHATASE TIGAR"/>
    <property type="match status" value="1"/>
</dbReference>
<dbReference type="GO" id="GO:0043456">
    <property type="term" value="P:regulation of pentose-phosphate shunt"/>
    <property type="evidence" value="ECO:0007669"/>
    <property type="project" value="TreeGrafter"/>
</dbReference>
<dbReference type="PANTHER" id="PTHR46517:SF1">
    <property type="entry name" value="FRUCTOSE-2,6-BISPHOSPHATASE TIGAR"/>
    <property type="match status" value="1"/>
</dbReference>
<evidence type="ECO:0000313" key="4">
    <source>
        <dbReference type="EMBL" id="ABV36717.1"/>
    </source>
</evidence>
<feature type="binding site" evidence="3">
    <location>
        <position position="57"/>
    </location>
    <ligand>
        <name>substrate</name>
    </ligand>
</feature>
<dbReference type="InterPro" id="IPR051695">
    <property type="entry name" value="Phosphoglycerate_Mutase"/>
</dbReference>
<proteinExistence type="predicted"/>
<feature type="binding site" evidence="3">
    <location>
        <begin position="7"/>
        <end position="14"/>
    </location>
    <ligand>
        <name>substrate</name>
    </ligand>
</feature>
<evidence type="ECO:0000256" key="2">
    <source>
        <dbReference type="PIRSR" id="PIRSR613078-1"/>
    </source>
</evidence>
<dbReference type="Pfam" id="PF00300">
    <property type="entry name" value="His_Phos_1"/>
    <property type="match status" value="1"/>
</dbReference>
<reference evidence="4 5" key="1">
    <citation type="submission" date="2007-08" db="EMBL/GenBank/DDBJ databases">
        <title>Complete sequence of Shewanella sediminis HAW-EB3.</title>
        <authorList>
            <consortium name="US DOE Joint Genome Institute"/>
            <person name="Copeland A."/>
            <person name="Lucas S."/>
            <person name="Lapidus A."/>
            <person name="Barry K."/>
            <person name="Glavina del Rio T."/>
            <person name="Dalin E."/>
            <person name="Tice H."/>
            <person name="Pitluck S."/>
            <person name="Chertkov O."/>
            <person name="Brettin T."/>
            <person name="Bruce D."/>
            <person name="Detter J.C."/>
            <person name="Han C."/>
            <person name="Schmutz J."/>
            <person name="Larimer F."/>
            <person name="Land M."/>
            <person name="Hauser L."/>
            <person name="Kyrpides N."/>
            <person name="Kim E."/>
            <person name="Zhao J.-S."/>
            <person name="Richardson P."/>
        </authorList>
    </citation>
    <scope>NUCLEOTIDE SEQUENCE [LARGE SCALE GENOMIC DNA]</scope>
    <source>
        <strain evidence="4 5">HAW-EB3</strain>
    </source>
</reference>
<dbReference type="Gene3D" id="3.40.50.1240">
    <property type="entry name" value="Phosphoglycerate mutase-like"/>
    <property type="match status" value="1"/>
</dbReference>
<accession>A8FV44</accession>